<gene>
    <name evidence="2" type="ORF">WR25_13530</name>
</gene>
<dbReference type="InterPro" id="IPR016064">
    <property type="entry name" value="NAD/diacylglycerol_kinase_sf"/>
</dbReference>
<dbReference type="PROSITE" id="PS50146">
    <property type="entry name" value="DAGK"/>
    <property type="match status" value="1"/>
</dbReference>
<dbReference type="Gene3D" id="3.40.50.10330">
    <property type="entry name" value="Probable inorganic polyphosphate/atp-NAD kinase, domain 1"/>
    <property type="match status" value="1"/>
</dbReference>
<dbReference type="SUPFAM" id="SSF111331">
    <property type="entry name" value="NAD kinase/diacylglycerol kinase-like"/>
    <property type="match status" value="1"/>
</dbReference>
<reference evidence="2 3" key="1">
    <citation type="journal article" date="2017" name="Curr. Biol.">
        <title>Genome architecture and evolution of a unichromosomal asexual nematode.</title>
        <authorList>
            <person name="Fradin H."/>
            <person name="Zegar C."/>
            <person name="Gutwein M."/>
            <person name="Lucas J."/>
            <person name="Kovtun M."/>
            <person name="Corcoran D."/>
            <person name="Baugh L.R."/>
            <person name="Kiontke K."/>
            <person name="Gunsalus K."/>
            <person name="Fitch D.H."/>
            <person name="Piano F."/>
        </authorList>
    </citation>
    <scope>NUCLEOTIDE SEQUENCE [LARGE SCALE GENOMIC DNA]</scope>
    <source>
        <strain evidence="2">PF1309</strain>
    </source>
</reference>
<comment type="caution">
    <text evidence="2">The sequence shown here is derived from an EMBL/GenBank/DDBJ whole genome shotgun (WGS) entry which is preliminary data.</text>
</comment>
<dbReference type="AlphaFoldDB" id="A0A2A2JCP3"/>
<dbReference type="Pfam" id="PF00781">
    <property type="entry name" value="DAGK_cat"/>
    <property type="match status" value="1"/>
</dbReference>
<dbReference type="GO" id="GO:0047620">
    <property type="term" value="F:acylglycerol kinase activity"/>
    <property type="evidence" value="ECO:0007669"/>
    <property type="project" value="TreeGrafter"/>
</dbReference>
<dbReference type="OrthoDB" id="9979394at2759"/>
<name>A0A2A2JCP3_9BILA</name>
<feature type="domain" description="DAGKc" evidence="1">
    <location>
        <begin position="65"/>
        <end position="207"/>
    </location>
</feature>
<dbReference type="InterPro" id="IPR017438">
    <property type="entry name" value="ATP-NAD_kinase_N"/>
</dbReference>
<evidence type="ECO:0000259" key="1">
    <source>
        <dbReference type="PROSITE" id="PS50146"/>
    </source>
</evidence>
<protein>
    <recommendedName>
        <fullName evidence="1">DAGKc domain-containing protein</fullName>
    </recommendedName>
</protein>
<dbReference type="InterPro" id="IPR001206">
    <property type="entry name" value="Diacylglycerol_kinase_cat_dom"/>
</dbReference>
<sequence>MAKVLERVQKIGKTLWEHKKKTAFAGFLVYLGADYARRWHLNQKIRTVYAAEAIKFGQMPISPEEKPRRVLVLANVTANGRHCYDDFVKNALPLLHLAGLQVDIVKAESETQLEALASAMDKNDADAVYVVGGDGTIDRVVTGICKNRDKSLPIGVFPGGYDNLTLKRLVPHVFESTSDVRRYCESAMALIEEQKRKIAAFEFSVTDEPESLHYGIGDVGAGWYRKIEDRRQKLWYFGALKRRWAYIWEMIKSSPEIIEADVVYTEACAGCNTCRSATPTQPVVVWRWWHVLTGTPRYKQIGEKTKDYSNIVNENCGQAHEVQVRGTDLLIENEQTEEESSRLRLRVGGKPSRFNTISEGMARCSENKVGSSTNPNFYSTDVLANSVTVKFNKMPDSINSLHVSSDERKFEGLTEKPVKMQTTRKLLEFYLPNKLRYDLINL</sequence>
<dbReference type="EMBL" id="LIAE01010526">
    <property type="protein sequence ID" value="PAV59415.1"/>
    <property type="molecule type" value="Genomic_DNA"/>
</dbReference>
<organism evidence="2 3">
    <name type="scientific">Diploscapter pachys</name>
    <dbReference type="NCBI Taxonomy" id="2018661"/>
    <lineage>
        <taxon>Eukaryota</taxon>
        <taxon>Metazoa</taxon>
        <taxon>Ecdysozoa</taxon>
        <taxon>Nematoda</taxon>
        <taxon>Chromadorea</taxon>
        <taxon>Rhabditida</taxon>
        <taxon>Rhabditina</taxon>
        <taxon>Rhabditomorpha</taxon>
        <taxon>Rhabditoidea</taxon>
        <taxon>Rhabditidae</taxon>
        <taxon>Diploscapter</taxon>
    </lineage>
</organism>
<dbReference type="GO" id="GO:0016020">
    <property type="term" value="C:membrane"/>
    <property type="evidence" value="ECO:0007669"/>
    <property type="project" value="TreeGrafter"/>
</dbReference>
<dbReference type="GO" id="GO:0046512">
    <property type="term" value="P:sphingosine biosynthetic process"/>
    <property type="evidence" value="ECO:0007669"/>
    <property type="project" value="TreeGrafter"/>
</dbReference>
<dbReference type="GO" id="GO:0004143">
    <property type="term" value="F:ATP-dependent diacylglycerol kinase activity"/>
    <property type="evidence" value="ECO:0007669"/>
    <property type="project" value="TreeGrafter"/>
</dbReference>
<dbReference type="GO" id="GO:0001729">
    <property type="term" value="F:ceramide kinase activity"/>
    <property type="evidence" value="ECO:0007669"/>
    <property type="project" value="TreeGrafter"/>
</dbReference>
<dbReference type="STRING" id="2018661.A0A2A2JCP3"/>
<dbReference type="PANTHER" id="PTHR12358">
    <property type="entry name" value="SPHINGOSINE KINASE"/>
    <property type="match status" value="1"/>
</dbReference>
<evidence type="ECO:0000313" key="3">
    <source>
        <dbReference type="Proteomes" id="UP000218231"/>
    </source>
</evidence>
<dbReference type="InterPro" id="IPR050187">
    <property type="entry name" value="Lipid_Phosphate_FormReg"/>
</dbReference>
<dbReference type="GO" id="GO:0005739">
    <property type="term" value="C:mitochondrion"/>
    <property type="evidence" value="ECO:0007669"/>
    <property type="project" value="TreeGrafter"/>
</dbReference>
<evidence type="ECO:0000313" key="2">
    <source>
        <dbReference type="EMBL" id="PAV59415.1"/>
    </source>
</evidence>
<accession>A0A2A2JCP3</accession>
<keyword evidence="3" id="KW-1185">Reference proteome</keyword>
<dbReference type="Proteomes" id="UP000218231">
    <property type="component" value="Unassembled WGS sequence"/>
</dbReference>
<proteinExistence type="predicted"/>
<dbReference type="GO" id="GO:0046513">
    <property type="term" value="P:ceramide biosynthetic process"/>
    <property type="evidence" value="ECO:0007669"/>
    <property type="project" value="TreeGrafter"/>
</dbReference>
<dbReference type="PANTHER" id="PTHR12358:SF31">
    <property type="entry name" value="ACYLGLYCEROL KINASE, MITOCHONDRIAL"/>
    <property type="match status" value="1"/>
</dbReference>